<name>A0A5R9CV17_9LACO</name>
<sequence>MTMAKIRPSIPNFSYTTTPAYRQRLEETVTQHLPAGATLVARNFARSTASSYWLLKLNAKAPFTWITVRIATHQVWLQHAQQLEILWEDTHNFDQLGQLLVRQLTPETIDQASFTLTAADLATIQLLKTLERDQLIWFIRMPPEISDAHKAQRFDLQTDFMATQLMLGDRNNANHLLVPVNEPRFQHRLADFFGKNLLFSQFTKHHLLKLLPTNQWLQPIMAAQQPSPNWRQEIVDAYGHEFAEMCFAEIRSRVRKERRIEKKKTD</sequence>
<gene>
    <name evidence="1" type="ORF">FEZ41_07160</name>
</gene>
<accession>A0A5R9CV17</accession>
<evidence type="ECO:0000313" key="2">
    <source>
        <dbReference type="Proteomes" id="UP000305100"/>
    </source>
</evidence>
<protein>
    <submittedName>
        <fullName evidence="1">Uncharacterized protein</fullName>
    </submittedName>
</protein>
<dbReference type="AlphaFoldDB" id="A0A5R9CV17"/>
<dbReference type="OrthoDB" id="2199289at2"/>
<dbReference type="EMBL" id="VBSX01000014">
    <property type="protein sequence ID" value="TLQ19353.1"/>
    <property type="molecule type" value="Genomic_DNA"/>
</dbReference>
<evidence type="ECO:0000313" key="1">
    <source>
        <dbReference type="EMBL" id="TLQ19353.1"/>
    </source>
</evidence>
<dbReference type="Proteomes" id="UP000305100">
    <property type="component" value="Unassembled WGS sequence"/>
</dbReference>
<organism evidence="1 2">
    <name type="scientific">Lentilactobacillus parafarraginis</name>
    <dbReference type="NCBI Taxonomy" id="390842"/>
    <lineage>
        <taxon>Bacteria</taxon>
        <taxon>Bacillati</taxon>
        <taxon>Bacillota</taxon>
        <taxon>Bacilli</taxon>
        <taxon>Lactobacillales</taxon>
        <taxon>Lactobacillaceae</taxon>
        <taxon>Lentilactobacillus</taxon>
    </lineage>
</organism>
<comment type="caution">
    <text evidence="1">The sequence shown here is derived from an EMBL/GenBank/DDBJ whole genome shotgun (WGS) entry which is preliminary data.</text>
</comment>
<proteinExistence type="predicted"/>
<reference evidence="1 2" key="1">
    <citation type="submission" date="2019-05" db="EMBL/GenBank/DDBJ databases">
        <title>The metagenome of a microbial culture collection derived from dairy environment covers the genomic content of the human microbiome.</title>
        <authorList>
            <person name="Roder T."/>
            <person name="Wuthrich D."/>
            <person name="Sattari Z."/>
            <person name="Von Ah U."/>
            <person name="Bar C."/>
            <person name="Ronchi F."/>
            <person name="Macpherson A.J."/>
            <person name="Ganal-Vonarburg S.C."/>
            <person name="Bruggmann R."/>
            <person name="Vergeres G."/>
        </authorList>
    </citation>
    <scope>NUCLEOTIDE SEQUENCE [LARGE SCALE GENOMIC DNA]</scope>
    <source>
        <strain evidence="1 2">FAM 1079</strain>
    </source>
</reference>